<name>K9ZYD4_DEIPD</name>
<sequence>MRAAFNRQAGSSFDREVGDQIRRGVTVLASLATKYLPCIRLGQRYRFPRRALMRWIDEQLLHQQ</sequence>
<evidence type="ECO:0000313" key="2">
    <source>
        <dbReference type="Proteomes" id="UP000010467"/>
    </source>
</evidence>
<keyword evidence="2" id="KW-1185">Reference proteome</keyword>
<dbReference type="Proteomes" id="UP000010467">
    <property type="component" value="Chromosome"/>
</dbReference>
<evidence type="ECO:0000313" key="1">
    <source>
        <dbReference type="EMBL" id="AFZ66204.1"/>
    </source>
</evidence>
<dbReference type="PATRIC" id="fig|937777.3.peg.619"/>
<gene>
    <name evidence="1" type="ordered locus">Deipe_0614</name>
</gene>
<dbReference type="AlphaFoldDB" id="K9ZYD4"/>
<dbReference type="HOGENOM" id="CLU_2860283_0_0_0"/>
<organism evidence="1 2">
    <name type="scientific">Deinococcus peraridilitoris (strain DSM 19664 / LMG 22246 / CIP 109416 / KR-200)</name>
    <dbReference type="NCBI Taxonomy" id="937777"/>
    <lineage>
        <taxon>Bacteria</taxon>
        <taxon>Thermotogati</taxon>
        <taxon>Deinococcota</taxon>
        <taxon>Deinococci</taxon>
        <taxon>Deinococcales</taxon>
        <taxon>Deinococcaceae</taxon>
        <taxon>Deinococcus</taxon>
    </lineage>
</organism>
<reference evidence="2" key="1">
    <citation type="submission" date="2012-03" db="EMBL/GenBank/DDBJ databases">
        <title>Complete sequence of chromosome of Deinococcus peraridilitoris DSM 19664.</title>
        <authorList>
            <person name="Lucas S."/>
            <person name="Copeland A."/>
            <person name="Lapidus A."/>
            <person name="Glavina del Rio T."/>
            <person name="Dalin E."/>
            <person name="Tice H."/>
            <person name="Bruce D."/>
            <person name="Goodwin L."/>
            <person name="Pitluck S."/>
            <person name="Peters L."/>
            <person name="Mikhailova N."/>
            <person name="Lu M."/>
            <person name="Kyrpides N."/>
            <person name="Mavromatis K."/>
            <person name="Ivanova N."/>
            <person name="Brettin T."/>
            <person name="Detter J.C."/>
            <person name="Han C."/>
            <person name="Larimer F."/>
            <person name="Land M."/>
            <person name="Hauser L."/>
            <person name="Markowitz V."/>
            <person name="Cheng J.-F."/>
            <person name="Hugenholtz P."/>
            <person name="Woyke T."/>
            <person name="Wu D."/>
            <person name="Pukall R."/>
            <person name="Steenblock K."/>
            <person name="Brambilla E."/>
            <person name="Klenk H.-P."/>
            <person name="Eisen J.A."/>
        </authorList>
    </citation>
    <scope>NUCLEOTIDE SEQUENCE [LARGE SCALE GENOMIC DNA]</scope>
    <source>
        <strain evidence="2">DSM 19664 / LMG 22246 / CIP 109416 / KR-200</strain>
    </source>
</reference>
<protein>
    <recommendedName>
        <fullName evidence="3">Helix-turn-helix domain-containing protein</fullName>
    </recommendedName>
</protein>
<dbReference type="STRING" id="937777.Deipe_0614"/>
<proteinExistence type="predicted"/>
<evidence type="ECO:0008006" key="3">
    <source>
        <dbReference type="Google" id="ProtNLM"/>
    </source>
</evidence>
<dbReference type="EMBL" id="CP003382">
    <property type="protein sequence ID" value="AFZ66204.1"/>
    <property type="molecule type" value="Genomic_DNA"/>
</dbReference>
<dbReference type="KEGG" id="dpd:Deipe_0614"/>
<accession>K9ZYD4</accession>